<dbReference type="InterPro" id="IPR002059">
    <property type="entry name" value="CSP_DNA-bd"/>
</dbReference>
<protein>
    <submittedName>
        <fullName evidence="5">Cold-shock DNA-binding protein family</fullName>
    </submittedName>
</protein>
<dbReference type="GO" id="GO:0003730">
    <property type="term" value="F:mRNA 3'-UTR binding"/>
    <property type="evidence" value="ECO:0007669"/>
    <property type="project" value="TreeGrafter"/>
</dbReference>
<dbReference type="InterPro" id="IPR012340">
    <property type="entry name" value="NA-bd_OB-fold"/>
</dbReference>
<dbReference type="RefSeq" id="WP_011510621.1">
    <property type="nucleotide sequence ID" value="NC_007964.1"/>
</dbReference>
<dbReference type="PANTHER" id="PTHR12962">
    <property type="entry name" value="CALCIUM-REGULATED HEAT STABLE PROTEIN CRHSP-24-RELATED"/>
    <property type="match status" value="1"/>
</dbReference>
<dbReference type="InterPro" id="IPR012156">
    <property type="entry name" value="Cold_shock_CspA"/>
</dbReference>
<dbReference type="EMBL" id="CP000319">
    <property type="protein sequence ID" value="ABE62943.1"/>
    <property type="molecule type" value="Genomic_DNA"/>
</dbReference>
<dbReference type="HOGENOM" id="CLU_117621_7_2_5"/>
<keyword evidence="2" id="KW-0963">Cytoplasm</keyword>
<dbReference type="SMART" id="SM00357">
    <property type="entry name" value="CSP"/>
    <property type="match status" value="1"/>
</dbReference>
<evidence type="ECO:0000313" key="5">
    <source>
        <dbReference type="EMBL" id="ABE62943.1"/>
    </source>
</evidence>
<dbReference type="PROSITE" id="PS51857">
    <property type="entry name" value="CSD_2"/>
    <property type="match status" value="1"/>
</dbReference>
<dbReference type="SUPFAM" id="SSF50249">
    <property type="entry name" value="Nucleic acid-binding proteins"/>
    <property type="match status" value="1"/>
</dbReference>
<reference evidence="5 6" key="1">
    <citation type="submission" date="2006-03" db="EMBL/GenBank/DDBJ databases">
        <title>Complete sequence of chromosome of Nitrobacter hamburgensis X14.</title>
        <authorList>
            <consortium name="US DOE Joint Genome Institute"/>
            <person name="Copeland A."/>
            <person name="Lucas S."/>
            <person name="Lapidus A."/>
            <person name="Barry K."/>
            <person name="Detter J.C."/>
            <person name="Glavina del Rio T."/>
            <person name="Hammon N."/>
            <person name="Israni S."/>
            <person name="Dalin E."/>
            <person name="Tice H."/>
            <person name="Pitluck S."/>
            <person name="Chain P."/>
            <person name="Malfatti S."/>
            <person name="Shin M."/>
            <person name="Vergez L."/>
            <person name="Schmutz J."/>
            <person name="Larimer F."/>
            <person name="Land M."/>
            <person name="Hauser L."/>
            <person name="Kyrpides N."/>
            <person name="Ivanova N."/>
            <person name="Ward B."/>
            <person name="Arp D."/>
            <person name="Klotz M."/>
            <person name="Stein L."/>
            <person name="O'Mullan G."/>
            <person name="Starkenburg S."/>
            <person name="Sayavedra L."/>
            <person name="Poret-Peterson A.T."/>
            <person name="Gentry M.E."/>
            <person name="Bruce D."/>
            <person name="Richardson P."/>
        </authorList>
    </citation>
    <scope>NUCLEOTIDE SEQUENCE [LARGE SCALE GENOMIC DNA]</scope>
    <source>
        <strain evidence="6">DSM 10229 / NCIMB 13809 / X14</strain>
    </source>
</reference>
<sequence length="68" mass="7664">MQTGSVKFFNAEKGYGFIQPDDGTPDIFLHVHGLADKLRYPCPRDRVEYEVGKGPDGRLRAERVALID</sequence>
<dbReference type="STRING" id="323097.Nham_2147"/>
<dbReference type="PANTHER" id="PTHR12962:SF1">
    <property type="entry name" value="COLD SHOCK DOMAIN-CONTAINING PROTEIN CG9705"/>
    <property type="match status" value="1"/>
</dbReference>
<dbReference type="Gene3D" id="2.40.50.140">
    <property type="entry name" value="Nucleic acid-binding proteins"/>
    <property type="match status" value="1"/>
</dbReference>
<evidence type="ECO:0000256" key="2">
    <source>
        <dbReference type="ARBA" id="ARBA00022490"/>
    </source>
</evidence>
<dbReference type="GO" id="GO:0003677">
    <property type="term" value="F:DNA binding"/>
    <property type="evidence" value="ECO:0007669"/>
    <property type="project" value="UniProtKB-KW"/>
</dbReference>
<dbReference type="GO" id="GO:0043488">
    <property type="term" value="P:regulation of mRNA stability"/>
    <property type="evidence" value="ECO:0007669"/>
    <property type="project" value="TreeGrafter"/>
</dbReference>
<keyword evidence="3" id="KW-0597">Phosphoprotein</keyword>
<evidence type="ECO:0000256" key="3">
    <source>
        <dbReference type="ARBA" id="ARBA00022553"/>
    </source>
</evidence>
<dbReference type="InterPro" id="IPR011129">
    <property type="entry name" value="CSD"/>
</dbReference>
<dbReference type="KEGG" id="nha:Nham_2147"/>
<dbReference type="InterPro" id="IPR052069">
    <property type="entry name" value="Ca-reg_mRNA-binding_domain"/>
</dbReference>
<dbReference type="Proteomes" id="UP000001953">
    <property type="component" value="Chromosome"/>
</dbReference>
<keyword evidence="6" id="KW-1185">Reference proteome</keyword>
<dbReference type="PIRSF" id="PIRSF002599">
    <property type="entry name" value="Cold_shock_A"/>
    <property type="match status" value="1"/>
</dbReference>
<gene>
    <name evidence="5" type="ordered locus">Nham_2147</name>
</gene>
<proteinExistence type="predicted"/>
<comment type="subcellular location">
    <subcellularLocation>
        <location evidence="1">Cytoplasm</location>
    </subcellularLocation>
</comment>
<evidence type="ECO:0000313" key="6">
    <source>
        <dbReference type="Proteomes" id="UP000001953"/>
    </source>
</evidence>
<name>Q1QLF4_NITHX</name>
<dbReference type="OrthoDB" id="9801074at2"/>
<feature type="domain" description="CSD" evidence="4">
    <location>
        <begin position="1"/>
        <end position="66"/>
    </location>
</feature>
<keyword evidence="5" id="KW-0238">DNA-binding</keyword>
<organism evidence="5 6">
    <name type="scientific">Nitrobacter hamburgensis (strain DSM 10229 / NCIMB 13809 / X14)</name>
    <dbReference type="NCBI Taxonomy" id="323097"/>
    <lineage>
        <taxon>Bacteria</taxon>
        <taxon>Pseudomonadati</taxon>
        <taxon>Pseudomonadota</taxon>
        <taxon>Alphaproteobacteria</taxon>
        <taxon>Hyphomicrobiales</taxon>
        <taxon>Nitrobacteraceae</taxon>
        <taxon>Nitrobacter</taxon>
    </lineage>
</organism>
<dbReference type="PRINTS" id="PR00050">
    <property type="entry name" value="COLDSHOCK"/>
</dbReference>
<evidence type="ECO:0000259" key="4">
    <source>
        <dbReference type="PROSITE" id="PS51857"/>
    </source>
</evidence>
<dbReference type="AlphaFoldDB" id="Q1QLF4"/>
<accession>Q1QLF4</accession>
<dbReference type="Pfam" id="PF00313">
    <property type="entry name" value="CSD"/>
    <property type="match status" value="1"/>
</dbReference>
<dbReference type="eggNOG" id="COG1278">
    <property type="taxonomic scope" value="Bacteria"/>
</dbReference>
<evidence type="ECO:0000256" key="1">
    <source>
        <dbReference type="ARBA" id="ARBA00004496"/>
    </source>
</evidence>
<dbReference type="GO" id="GO:0005829">
    <property type="term" value="C:cytosol"/>
    <property type="evidence" value="ECO:0007669"/>
    <property type="project" value="UniProtKB-ARBA"/>
</dbReference>